<dbReference type="SMART" id="SM00382">
    <property type="entry name" value="AAA"/>
    <property type="match status" value="1"/>
</dbReference>
<keyword evidence="1" id="KW-0547">Nucleotide-binding</keyword>
<dbReference type="SUPFAM" id="SSF52540">
    <property type="entry name" value="P-loop containing nucleoside triphosphate hydrolases"/>
    <property type="match status" value="1"/>
</dbReference>
<dbReference type="PANTHER" id="PTHR32071:SF77">
    <property type="entry name" value="TRANSCRIPTIONAL REGULATORY PROTEIN"/>
    <property type="match status" value="1"/>
</dbReference>
<keyword evidence="6" id="KW-0010">Activator</keyword>
<evidence type="ECO:0000256" key="3">
    <source>
        <dbReference type="ARBA" id="ARBA00023012"/>
    </source>
</evidence>
<dbReference type="InterPro" id="IPR009057">
    <property type="entry name" value="Homeodomain-like_sf"/>
</dbReference>
<dbReference type="Gene3D" id="3.40.50.300">
    <property type="entry name" value="P-loop containing nucleotide triphosphate hydrolases"/>
    <property type="match status" value="1"/>
</dbReference>
<evidence type="ECO:0000313" key="10">
    <source>
        <dbReference type="Proteomes" id="UP000002033"/>
    </source>
</evidence>
<dbReference type="InterPro" id="IPR025943">
    <property type="entry name" value="Sigma_54_int_dom_ATP-bd_2"/>
</dbReference>
<dbReference type="HOGENOM" id="CLU_000445_8_12_5"/>
<gene>
    <name evidence="9" type="ordered locus">Hden_0787</name>
</gene>
<evidence type="ECO:0000256" key="2">
    <source>
        <dbReference type="ARBA" id="ARBA00022840"/>
    </source>
</evidence>
<dbReference type="GO" id="GO:0000160">
    <property type="term" value="P:phosphorelay signal transduction system"/>
    <property type="evidence" value="ECO:0007669"/>
    <property type="project" value="UniProtKB-KW"/>
</dbReference>
<dbReference type="InterPro" id="IPR003018">
    <property type="entry name" value="GAF"/>
</dbReference>
<dbReference type="KEGG" id="hdn:Hden_0787"/>
<dbReference type="PROSITE" id="PS00675">
    <property type="entry name" value="SIGMA54_INTERACT_1"/>
    <property type="match status" value="1"/>
</dbReference>
<dbReference type="Proteomes" id="UP000002033">
    <property type="component" value="Chromosome"/>
</dbReference>
<dbReference type="Gene3D" id="1.10.10.60">
    <property type="entry name" value="Homeodomain-like"/>
    <property type="match status" value="1"/>
</dbReference>
<evidence type="ECO:0000256" key="4">
    <source>
        <dbReference type="ARBA" id="ARBA00023015"/>
    </source>
</evidence>
<dbReference type="InterPro" id="IPR002078">
    <property type="entry name" value="Sigma_54_int"/>
</dbReference>
<dbReference type="Gene3D" id="3.30.450.40">
    <property type="match status" value="1"/>
</dbReference>
<dbReference type="SUPFAM" id="SSF46689">
    <property type="entry name" value="Homeodomain-like"/>
    <property type="match status" value="1"/>
</dbReference>
<dbReference type="InterPro" id="IPR025662">
    <property type="entry name" value="Sigma_54_int_dom_ATP-bd_1"/>
</dbReference>
<dbReference type="InterPro" id="IPR025944">
    <property type="entry name" value="Sigma_54_int_dom_CS"/>
</dbReference>
<dbReference type="Gene3D" id="1.10.8.60">
    <property type="match status" value="1"/>
</dbReference>
<dbReference type="PROSITE" id="PS00676">
    <property type="entry name" value="SIGMA54_INTERACT_2"/>
    <property type="match status" value="1"/>
</dbReference>
<evidence type="ECO:0000256" key="7">
    <source>
        <dbReference type="ARBA" id="ARBA00023163"/>
    </source>
</evidence>
<dbReference type="SUPFAM" id="SSF55781">
    <property type="entry name" value="GAF domain-like"/>
    <property type="match status" value="1"/>
</dbReference>
<dbReference type="Pfam" id="PF25601">
    <property type="entry name" value="AAA_lid_14"/>
    <property type="match status" value="1"/>
</dbReference>
<dbReference type="GO" id="GO:0043565">
    <property type="term" value="F:sequence-specific DNA binding"/>
    <property type="evidence" value="ECO:0007669"/>
    <property type="project" value="InterPro"/>
</dbReference>
<evidence type="ECO:0000256" key="1">
    <source>
        <dbReference type="ARBA" id="ARBA00022741"/>
    </source>
</evidence>
<organism evidence="9 10">
    <name type="scientific">Hyphomicrobium denitrificans (strain ATCC 51888 / DSM 1869 / NCIMB 11706 / TK 0415)</name>
    <dbReference type="NCBI Taxonomy" id="582899"/>
    <lineage>
        <taxon>Bacteria</taxon>
        <taxon>Pseudomonadati</taxon>
        <taxon>Pseudomonadota</taxon>
        <taxon>Alphaproteobacteria</taxon>
        <taxon>Hyphomicrobiales</taxon>
        <taxon>Hyphomicrobiaceae</taxon>
        <taxon>Hyphomicrobium</taxon>
    </lineage>
</organism>
<dbReference type="EMBL" id="CP002083">
    <property type="protein sequence ID" value="ADJ22605.1"/>
    <property type="molecule type" value="Genomic_DNA"/>
</dbReference>
<dbReference type="eggNOG" id="COG3284">
    <property type="taxonomic scope" value="Bacteria"/>
</dbReference>
<evidence type="ECO:0000256" key="6">
    <source>
        <dbReference type="ARBA" id="ARBA00023159"/>
    </source>
</evidence>
<dbReference type="CDD" id="cd00009">
    <property type="entry name" value="AAA"/>
    <property type="match status" value="1"/>
</dbReference>
<dbReference type="InterPro" id="IPR029016">
    <property type="entry name" value="GAF-like_dom_sf"/>
</dbReference>
<keyword evidence="2" id="KW-0067">ATP-binding</keyword>
<dbReference type="AlphaFoldDB" id="D8JTP3"/>
<dbReference type="InterPro" id="IPR002197">
    <property type="entry name" value="HTH_Fis"/>
</dbReference>
<dbReference type="GO" id="GO:0006355">
    <property type="term" value="P:regulation of DNA-templated transcription"/>
    <property type="evidence" value="ECO:0007669"/>
    <property type="project" value="InterPro"/>
</dbReference>
<dbReference type="InterPro" id="IPR058031">
    <property type="entry name" value="AAA_lid_NorR"/>
</dbReference>
<name>D8JTP3_HYPDA</name>
<dbReference type="Pfam" id="PF02954">
    <property type="entry name" value="HTH_8"/>
    <property type="match status" value="1"/>
</dbReference>
<dbReference type="Pfam" id="PF00158">
    <property type="entry name" value="Sigma54_activat"/>
    <property type="match status" value="1"/>
</dbReference>
<reference evidence="10" key="1">
    <citation type="journal article" date="2011" name="J. Bacteriol.">
        <title>Genome sequences of eight morphologically diverse alphaproteobacteria.</title>
        <authorList>
            <consortium name="US DOE Joint Genome Institute"/>
            <person name="Brown P.J."/>
            <person name="Kysela D.T."/>
            <person name="Buechlein A."/>
            <person name="Hemmerich C."/>
            <person name="Brun Y.V."/>
        </authorList>
    </citation>
    <scope>NUCLEOTIDE SEQUENCE [LARGE SCALE GENOMIC DNA]</scope>
    <source>
        <strain evidence="10">ATCC 51888 / DSM 1869 / NCIB 11706 / TK 0415</strain>
    </source>
</reference>
<evidence type="ECO:0000259" key="8">
    <source>
        <dbReference type="PROSITE" id="PS50045"/>
    </source>
</evidence>
<dbReference type="FunFam" id="3.40.50.300:FF:000006">
    <property type="entry name" value="DNA-binding transcriptional regulator NtrC"/>
    <property type="match status" value="1"/>
</dbReference>
<accession>D8JTP3</accession>
<dbReference type="PROSITE" id="PS00688">
    <property type="entry name" value="SIGMA54_INTERACT_3"/>
    <property type="match status" value="1"/>
</dbReference>
<proteinExistence type="predicted"/>
<evidence type="ECO:0000256" key="5">
    <source>
        <dbReference type="ARBA" id="ARBA00023125"/>
    </source>
</evidence>
<keyword evidence="3" id="KW-0902">Two-component regulatory system</keyword>
<dbReference type="OrthoDB" id="9802388at2"/>
<sequence length="645" mass="71220">MIGQNNRNAHVADVIKATEGDTTNYDSIITDSWRRCIQEHQLNPVTAPEVYVHTSAQLRERQQRMEDILRTARFGLETLHRQIAGLGYTILLTDAQGITIDFIGDPAFETELRHAGLYLGAEWSESLAGTNGVGTCIANGKGLIVHQGDHFSANHINLTCTAVPIFDPQGQIAAVLDISALRSPEEKQSQHLALALVTHCAHQVENATLFNHFNRNWILKFSSSPEFLCVDPEYVLALDEDGLITGFNNRTALLLRHEFGLAPVKGGDLKGRAFEDVFDCTLEKLGNFARLSHPRATIKLKHSGTILFLQAIPPTVSVRGPASTSMPKMPEPLANFTKGDPAVVTVLERAAKLADAPISLLIQGETGTGKEYFARAVHDSSARSHKEFVAINCAAFPESLIESELFGYEAGAFTGAQSKGKQGLVAQANGGTLFLDEIGDMPLMLQTRLLRVLAEREIIPVGATRPIKLDVRVIAATHRNLTAMIKTGQFREDLYYRLNGFELILPALRDRSDIEWLIERLIRLRCPTAPPVLTPEAASALYRYRWPGNVRELKNVLDFALAVCSKGVVSIDDLPSSVLGISMRPMERSQTDDSPVDSEAASLRTHLARRHWNVTQVARDLNVDRTTIHRRMKRFGIVAPNQCVE</sequence>
<dbReference type="InterPro" id="IPR027417">
    <property type="entry name" value="P-loop_NTPase"/>
</dbReference>
<keyword evidence="7" id="KW-0804">Transcription</keyword>
<evidence type="ECO:0000313" key="9">
    <source>
        <dbReference type="EMBL" id="ADJ22605.1"/>
    </source>
</evidence>
<feature type="domain" description="Sigma-54 factor interaction" evidence="8">
    <location>
        <begin position="336"/>
        <end position="562"/>
    </location>
</feature>
<dbReference type="STRING" id="582899.Hden_0787"/>
<dbReference type="InterPro" id="IPR003593">
    <property type="entry name" value="AAA+_ATPase"/>
</dbReference>
<keyword evidence="5" id="KW-0238">DNA-binding</keyword>
<dbReference type="GO" id="GO:0005524">
    <property type="term" value="F:ATP binding"/>
    <property type="evidence" value="ECO:0007669"/>
    <property type="project" value="UniProtKB-KW"/>
</dbReference>
<dbReference type="Pfam" id="PF01590">
    <property type="entry name" value="GAF"/>
    <property type="match status" value="1"/>
</dbReference>
<dbReference type="PROSITE" id="PS50045">
    <property type="entry name" value="SIGMA54_INTERACT_4"/>
    <property type="match status" value="1"/>
</dbReference>
<keyword evidence="10" id="KW-1185">Reference proteome</keyword>
<protein>
    <submittedName>
        <fullName evidence="9">GAF modulated sigma54 specific transcriptional regulator, Fis family</fullName>
    </submittedName>
</protein>
<dbReference type="PANTHER" id="PTHR32071">
    <property type="entry name" value="TRANSCRIPTIONAL REGULATORY PROTEIN"/>
    <property type="match status" value="1"/>
</dbReference>
<keyword evidence="4" id="KW-0805">Transcription regulation</keyword>